<protein>
    <submittedName>
        <fullName evidence="1">Uncharacterized protein</fullName>
    </submittedName>
</protein>
<sequence length="416" mass="49097">MKNDIAKFLEISEEIEEEYRKKRTIFEDNHGELKKFVHNGIKINNNIAKAPKTCMFPNCSNETIKRSHTIQSSASLSLIAESNHVLQPNWNDFDAKYYMKKVGINEASVFTGFCKDHEQIFNFEKKKLINEEFDIILQVFRTICREVVNIKNVVLTLEKVVENYKKIRQDKMLANIESKLEKPVKSIGIQKYTVDLTDETSHVYNLQLKECTKRLNEFKSFYTHATTDVLNKQVNKLSYTAIKFDQFFPVSLAGVASFSKKNGKKVIFIINILPYEDGTLMLAATSKKEKYYLEKYQNHFSQHPLMLLNMVESWMVHGSDHWFIKPSEWYKHPIEKQEKILNDLYVTEKNIFSNYDLSIFDDLRTKFIIQPYNISNDDYSDSLKNLIDIEKEKLKISPYFIKPTSLHRYEYWMKNQ</sequence>
<dbReference type="EMBL" id="BSSQ01000005">
    <property type="protein sequence ID" value="GLX67021.1"/>
    <property type="molecule type" value="Genomic_DNA"/>
</dbReference>
<reference evidence="1 2" key="1">
    <citation type="submission" date="2023-03" db="EMBL/GenBank/DDBJ databases">
        <title>Draft genome sequence of the bacteria which degrade cell wall of Tricholomamatutake.</title>
        <authorList>
            <person name="Konishi Y."/>
            <person name="Fukuta Y."/>
            <person name="Shirasaka N."/>
        </authorList>
    </citation>
    <scope>NUCLEOTIDE SEQUENCE [LARGE SCALE GENOMIC DNA]</scope>
    <source>
        <strain evidence="2">mu1</strain>
    </source>
</reference>
<organism evidence="1 2">
    <name type="scientific">Paenibacillus glycanilyticus</name>
    <dbReference type="NCBI Taxonomy" id="126569"/>
    <lineage>
        <taxon>Bacteria</taxon>
        <taxon>Bacillati</taxon>
        <taxon>Bacillota</taxon>
        <taxon>Bacilli</taxon>
        <taxon>Bacillales</taxon>
        <taxon>Paenibacillaceae</taxon>
        <taxon>Paenibacillus</taxon>
    </lineage>
</organism>
<proteinExistence type="predicted"/>
<dbReference type="Proteomes" id="UP001157114">
    <property type="component" value="Unassembled WGS sequence"/>
</dbReference>
<evidence type="ECO:0000313" key="2">
    <source>
        <dbReference type="Proteomes" id="UP001157114"/>
    </source>
</evidence>
<gene>
    <name evidence="1" type="ORF">MU1_13650</name>
</gene>
<name>A0ABQ6G7R6_9BACL</name>
<accession>A0ABQ6G7R6</accession>
<comment type="caution">
    <text evidence="1">The sequence shown here is derived from an EMBL/GenBank/DDBJ whole genome shotgun (WGS) entry which is preliminary data.</text>
</comment>
<evidence type="ECO:0000313" key="1">
    <source>
        <dbReference type="EMBL" id="GLX67021.1"/>
    </source>
</evidence>
<dbReference type="RefSeq" id="WP_284237739.1">
    <property type="nucleotide sequence ID" value="NZ_BSSQ01000005.1"/>
</dbReference>
<keyword evidence="2" id="KW-1185">Reference proteome</keyword>